<accession>A0ABM5Q044</accession>
<protein>
    <submittedName>
        <fullName evidence="2">Phage tail protein</fullName>
    </submittedName>
</protein>
<keyword evidence="3" id="KW-1185">Reference proteome</keyword>
<name>A0ABM5Q044_9GAMM</name>
<evidence type="ECO:0000313" key="2">
    <source>
        <dbReference type="EMBL" id="AHK20374.1"/>
    </source>
</evidence>
<reference evidence="2 3" key="1">
    <citation type="journal article" date="2014" name="Genome Announc.">
        <title>Genome Sequence of Yersinia similis Y228T, a Member of the Yersinia pseudotuberculosis Complex.</title>
        <authorList>
            <person name="Sprague L.D."/>
            <person name="Neubauer H."/>
        </authorList>
    </citation>
    <scope>NUCLEOTIDE SEQUENCE [LARGE SCALE GENOMIC DNA]</scope>
    <source>
        <strain evidence="2 3">228</strain>
    </source>
</reference>
<gene>
    <name evidence="2" type="ORF">BF17_14470</name>
</gene>
<dbReference type="InterPro" id="IPR009350">
    <property type="entry name" value="Phage_tail_T"/>
</dbReference>
<evidence type="ECO:0000259" key="1">
    <source>
        <dbReference type="Pfam" id="PF06223"/>
    </source>
</evidence>
<feature type="domain" description="Minor tail T" evidence="1">
    <location>
        <begin position="23"/>
        <end position="88"/>
    </location>
</feature>
<dbReference type="Proteomes" id="UP000019439">
    <property type="component" value="Chromosome"/>
</dbReference>
<sequence>MAFLMALALRLGRTLHELQATMTASELAMWIEYDAISPISDRRGDFQTAQIASAIYQSRGHDVSMEEMLLQWQPAAPQEKDETERLEAFFESIME</sequence>
<proteinExistence type="predicted"/>
<organism evidence="2 3">
    <name type="scientific">Yersinia similis</name>
    <dbReference type="NCBI Taxonomy" id="367190"/>
    <lineage>
        <taxon>Bacteria</taxon>
        <taxon>Pseudomonadati</taxon>
        <taxon>Pseudomonadota</taxon>
        <taxon>Gammaproteobacteria</taxon>
        <taxon>Enterobacterales</taxon>
        <taxon>Yersiniaceae</taxon>
        <taxon>Yersinia</taxon>
    </lineage>
</organism>
<dbReference type="EMBL" id="CP007230">
    <property type="protein sequence ID" value="AHK20374.1"/>
    <property type="molecule type" value="Genomic_DNA"/>
</dbReference>
<dbReference type="Pfam" id="PF06223">
    <property type="entry name" value="Phage_tail_T"/>
    <property type="match status" value="1"/>
</dbReference>
<evidence type="ECO:0000313" key="3">
    <source>
        <dbReference type="Proteomes" id="UP000019439"/>
    </source>
</evidence>